<dbReference type="Proteomes" id="UP001383192">
    <property type="component" value="Unassembled WGS sequence"/>
</dbReference>
<dbReference type="InterPro" id="IPR035918">
    <property type="entry name" value="CytB_endotoxin-like_sf"/>
</dbReference>
<organism evidence="2 3">
    <name type="scientific">Paramarasmius palmivorus</name>
    <dbReference type="NCBI Taxonomy" id="297713"/>
    <lineage>
        <taxon>Eukaryota</taxon>
        <taxon>Fungi</taxon>
        <taxon>Dikarya</taxon>
        <taxon>Basidiomycota</taxon>
        <taxon>Agaricomycotina</taxon>
        <taxon>Agaricomycetes</taxon>
        <taxon>Agaricomycetidae</taxon>
        <taxon>Agaricales</taxon>
        <taxon>Marasmiineae</taxon>
        <taxon>Marasmiaceae</taxon>
        <taxon>Paramarasmius</taxon>
    </lineage>
</organism>
<evidence type="ECO:0008006" key="4">
    <source>
        <dbReference type="Google" id="ProtNLM"/>
    </source>
</evidence>
<dbReference type="InterPro" id="IPR001615">
    <property type="entry name" value="Endotoxin_CytB"/>
</dbReference>
<dbReference type="AlphaFoldDB" id="A0AAW0C121"/>
<dbReference type="GO" id="GO:0005576">
    <property type="term" value="C:extracellular region"/>
    <property type="evidence" value="ECO:0007669"/>
    <property type="project" value="InterPro"/>
</dbReference>
<dbReference type="EMBL" id="JAYKXP010000067">
    <property type="protein sequence ID" value="KAK7032131.1"/>
    <property type="molecule type" value="Genomic_DNA"/>
</dbReference>
<protein>
    <recommendedName>
        <fullName evidence="4">Delta-endotoxin CytB</fullName>
    </recommendedName>
</protein>
<reference evidence="2 3" key="1">
    <citation type="submission" date="2024-01" db="EMBL/GenBank/DDBJ databases">
        <title>A draft genome for a cacao thread blight-causing isolate of Paramarasmius palmivorus.</title>
        <authorList>
            <person name="Baruah I.K."/>
            <person name="Bukari Y."/>
            <person name="Amoako-Attah I."/>
            <person name="Meinhardt L.W."/>
            <person name="Bailey B.A."/>
            <person name="Cohen S.P."/>
        </authorList>
    </citation>
    <scope>NUCLEOTIDE SEQUENCE [LARGE SCALE GENOMIC DNA]</scope>
    <source>
        <strain evidence="2 3">GH-12</strain>
    </source>
</reference>
<dbReference type="GO" id="GO:0030435">
    <property type="term" value="P:sporulation resulting in formation of a cellular spore"/>
    <property type="evidence" value="ECO:0007669"/>
    <property type="project" value="UniProtKB-KW"/>
</dbReference>
<keyword evidence="1" id="KW-0749">Sporulation</keyword>
<sequence>MSGEDPVYFDQFSKLPPNLVITAIEVTKFAAHYVNLEDPKSFKWQEFLDGINSYPGKLIVPNSLQIKCDDLAMDKFQNNTINQQTATVQTMVDKIVDFLRVVLSVALSGADIAALAKNIETTFTDLRTAKENGWADFSKSSSSNNSSWQYRVQFAFPNPDLPDYFYSLVTTIKLEADIKEESSWWGLESSTQKNFSAVIDAMQLIVSQGFKDPRKPV</sequence>
<evidence type="ECO:0000313" key="3">
    <source>
        <dbReference type="Proteomes" id="UP001383192"/>
    </source>
</evidence>
<dbReference type="Gene3D" id="3.40.198.10">
    <property type="entry name" value="Delta-endotoxin CytB-like"/>
    <property type="match status" value="1"/>
</dbReference>
<gene>
    <name evidence="2" type="ORF">VNI00_013305</name>
</gene>
<keyword evidence="3" id="KW-1185">Reference proteome</keyword>
<name>A0AAW0C121_9AGAR</name>
<dbReference type="Pfam" id="PF01338">
    <property type="entry name" value="Bac_thur_toxin"/>
    <property type="match status" value="1"/>
</dbReference>
<proteinExistence type="predicted"/>
<comment type="caution">
    <text evidence="2">The sequence shown here is derived from an EMBL/GenBank/DDBJ whole genome shotgun (WGS) entry which is preliminary data.</text>
</comment>
<dbReference type="SUPFAM" id="SSF55676">
    <property type="entry name" value="CytB endotoxin-like"/>
    <property type="match status" value="1"/>
</dbReference>
<evidence type="ECO:0000256" key="1">
    <source>
        <dbReference type="ARBA" id="ARBA00022969"/>
    </source>
</evidence>
<accession>A0AAW0C121</accession>
<evidence type="ECO:0000313" key="2">
    <source>
        <dbReference type="EMBL" id="KAK7032131.1"/>
    </source>
</evidence>